<proteinExistence type="predicted"/>
<feature type="transmembrane region" description="Helical" evidence="1">
    <location>
        <begin position="81"/>
        <end position="102"/>
    </location>
</feature>
<keyword evidence="1" id="KW-0812">Transmembrane</keyword>
<feature type="transmembrane region" description="Helical" evidence="1">
    <location>
        <begin position="45"/>
        <end position="69"/>
    </location>
</feature>
<protein>
    <submittedName>
        <fullName evidence="2">Uncharacterized protein</fullName>
    </submittedName>
</protein>
<dbReference type="EMBL" id="BAABDJ010000038">
    <property type="protein sequence ID" value="GAA4017672.1"/>
    <property type="molecule type" value="Genomic_DNA"/>
</dbReference>
<dbReference type="Proteomes" id="UP001500567">
    <property type="component" value="Unassembled WGS sequence"/>
</dbReference>
<evidence type="ECO:0000256" key="1">
    <source>
        <dbReference type="SAM" id="Phobius"/>
    </source>
</evidence>
<organism evidence="2 3">
    <name type="scientific">Hymenobacter fastidiosus</name>
    <dbReference type="NCBI Taxonomy" id="486264"/>
    <lineage>
        <taxon>Bacteria</taxon>
        <taxon>Pseudomonadati</taxon>
        <taxon>Bacteroidota</taxon>
        <taxon>Cytophagia</taxon>
        <taxon>Cytophagales</taxon>
        <taxon>Hymenobacteraceae</taxon>
        <taxon>Hymenobacter</taxon>
    </lineage>
</organism>
<accession>A0ABP7SWR2</accession>
<evidence type="ECO:0000313" key="2">
    <source>
        <dbReference type="EMBL" id="GAA4017672.1"/>
    </source>
</evidence>
<keyword evidence="1" id="KW-0472">Membrane</keyword>
<evidence type="ECO:0000313" key="3">
    <source>
        <dbReference type="Proteomes" id="UP001500567"/>
    </source>
</evidence>
<feature type="transmembrane region" description="Helical" evidence="1">
    <location>
        <begin position="114"/>
        <end position="135"/>
    </location>
</feature>
<gene>
    <name evidence="2" type="ORF">GCM10022408_34130</name>
</gene>
<sequence length="191" mass="20727">MSDYEDGYLAHQNTRSHSSGHRDAYQTGKALGSLLRGGGRVGGGLLSSVGPVLADMLAAAPLLVLAFLLTAPLDFLGPYGSLPRLLAILAVGYCFYALVYCIKGLAVSLRLRGGWLWLLPLVLVVLAAVVVPALLLHQFTVRVVPNVPAVSAWGLPLVFVVVAFFRYRFLTDYAPFYALWAYRLGYGWAKK</sequence>
<dbReference type="RefSeq" id="WP_345074678.1">
    <property type="nucleotide sequence ID" value="NZ_BAABDJ010000038.1"/>
</dbReference>
<comment type="caution">
    <text evidence="2">The sequence shown here is derived from an EMBL/GenBank/DDBJ whole genome shotgun (WGS) entry which is preliminary data.</text>
</comment>
<feature type="transmembrane region" description="Helical" evidence="1">
    <location>
        <begin position="147"/>
        <end position="167"/>
    </location>
</feature>
<keyword evidence="3" id="KW-1185">Reference proteome</keyword>
<name>A0ABP7SWR2_9BACT</name>
<reference evidence="3" key="1">
    <citation type="journal article" date="2019" name="Int. J. Syst. Evol. Microbiol.">
        <title>The Global Catalogue of Microorganisms (GCM) 10K type strain sequencing project: providing services to taxonomists for standard genome sequencing and annotation.</title>
        <authorList>
            <consortium name="The Broad Institute Genomics Platform"/>
            <consortium name="The Broad Institute Genome Sequencing Center for Infectious Disease"/>
            <person name="Wu L."/>
            <person name="Ma J."/>
        </authorList>
    </citation>
    <scope>NUCLEOTIDE SEQUENCE [LARGE SCALE GENOMIC DNA]</scope>
    <source>
        <strain evidence="3">JCM 17224</strain>
    </source>
</reference>
<keyword evidence="1" id="KW-1133">Transmembrane helix</keyword>